<organism evidence="2 3">
    <name type="scientific">Yimella lutea</name>
    <dbReference type="NCBI Taxonomy" id="587872"/>
    <lineage>
        <taxon>Bacteria</taxon>
        <taxon>Bacillati</taxon>
        <taxon>Actinomycetota</taxon>
        <taxon>Actinomycetes</taxon>
        <taxon>Micrococcales</taxon>
        <taxon>Dermacoccaceae</taxon>
        <taxon>Yimella</taxon>
    </lineage>
</organism>
<dbReference type="InterPro" id="IPR025487">
    <property type="entry name" value="DUF4379"/>
</dbReference>
<gene>
    <name evidence="2" type="ORF">FB459_1908</name>
</gene>
<name>A0A542EGH1_9MICO</name>
<dbReference type="AlphaFoldDB" id="A0A542EGH1"/>
<dbReference type="Proteomes" id="UP000320806">
    <property type="component" value="Unassembled WGS sequence"/>
</dbReference>
<accession>A0A542EGH1</accession>
<evidence type="ECO:0000313" key="3">
    <source>
        <dbReference type="Proteomes" id="UP000320806"/>
    </source>
</evidence>
<feature type="domain" description="Treble clef zinc finger" evidence="1">
    <location>
        <begin position="109"/>
        <end position="162"/>
    </location>
</feature>
<proteinExistence type="predicted"/>
<dbReference type="Pfam" id="PF14311">
    <property type="entry name" value="DUF4379"/>
    <property type="match status" value="3"/>
</dbReference>
<feature type="domain" description="Treble clef zinc finger" evidence="1">
    <location>
        <begin position="39"/>
        <end position="93"/>
    </location>
</feature>
<dbReference type="PANTHER" id="PTHR37317">
    <property type="entry name" value="BLR8090 PROTEIN"/>
    <property type="match status" value="1"/>
</dbReference>
<protein>
    <submittedName>
        <fullName evidence="2">Putative zinc ribbon protein</fullName>
    </submittedName>
</protein>
<feature type="domain" description="Treble clef zinc finger" evidence="1">
    <location>
        <begin position="179"/>
        <end position="231"/>
    </location>
</feature>
<dbReference type="EMBL" id="VFMO01000001">
    <property type="protein sequence ID" value="TQJ14447.1"/>
    <property type="molecule type" value="Genomic_DNA"/>
</dbReference>
<comment type="caution">
    <text evidence="2">The sequence shown here is derived from an EMBL/GenBank/DDBJ whole genome shotgun (WGS) entry which is preliminary data.</text>
</comment>
<dbReference type="PANTHER" id="PTHR37317:SF1">
    <property type="entry name" value="ZINC-RIBBON DOMAIN-CONTAINING PROTEIN-RELATED"/>
    <property type="match status" value="1"/>
</dbReference>
<reference evidence="2 3" key="1">
    <citation type="submission" date="2019-06" db="EMBL/GenBank/DDBJ databases">
        <title>Sequencing the genomes of 1000 actinobacteria strains.</title>
        <authorList>
            <person name="Klenk H.-P."/>
        </authorList>
    </citation>
    <scope>NUCLEOTIDE SEQUENCE [LARGE SCALE GENOMIC DNA]</scope>
    <source>
        <strain evidence="2 3">DSM 19828</strain>
    </source>
</reference>
<keyword evidence="3" id="KW-1185">Reference proteome</keyword>
<dbReference type="OrthoDB" id="3196679at2"/>
<evidence type="ECO:0000259" key="1">
    <source>
        <dbReference type="Pfam" id="PF14311"/>
    </source>
</evidence>
<sequence length="231" mass="25951">MRETSRASHRIEMVAHQSASATKKPLGKKSLAFRFRAVAAQWHPTKNGDLTPRDVAPSSKDRAWWRCEVDHEWQAAIYTRTYRGYGCPICSKKVVMPGVNDLATVHPDIAAQWHPIKNGTLTPRQIMSGARKMLWWVCDAGHEWQSTGAHRVNGHGCPICTNQSVAAGVNDLASQRPDLARQWHATKNKPAWPDQVLATGTFLAWWKCDNGHVWQATVAQRVRGNTCPRCR</sequence>
<evidence type="ECO:0000313" key="2">
    <source>
        <dbReference type="EMBL" id="TQJ14447.1"/>
    </source>
</evidence>